<comment type="caution">
    <text evidence="8">The sequence shown here is derived from an EMBL/GenBank/DDBJ whole genome shotgun (WGS) entry which is preliminary data.</text>
</comment>
<evidence type="ECO:0000256" key="4">
    <source>
        <dbReference type="ARBA" id="ARBA00022960"/>
    </source>
</evidence>
<proteinExistence type="inferred from homology"/>
<dbReference type="EMBL" id="RRYP01005773">
    <property type="protein sequence ID" value="TNV81750.1"/>
    <property type="molecule type" value="Genomic_DNA"/>
</dbReference>
<accession>A0A8J8NWP6</accession>
<evidence type="ECO:0000256" key="5">
    <source>
        <dbReference type="ARBA" id="ARBA00022984"/>
    </source>
</evidence>
<dbReference type="Pfam" id="PF00768">
    <property type="entry name" value="Peptidase_S11"/>
    <property type="match status" value="2"/>
</dbReference>
<dbReference type="PANTHER" id="PTHR21581">
    <property type="entry name" value="D-ALANYL-D-ALANINE CARBOXYPEPTIDASE"/>
    <property type="match status" value="1"/>
</dbReference>
<keyword evidence="2" id="KW-0732">Signal</keyword>
<dbReference type="GO" id="GO:0008360">
    <property type="term" value="P:regulation of cell shape"/>
    <property type="evidence" value="ECO:0007669"/>
    <property type="project" value="UniProtKB-KW"/>
</dbReference>
<dbReference type="OrthoDB" id="10254188at2759"/>
<keyword evidence="3" id="KW-0378">Hydrolase</keyword>
<dbReference type="InterPro" id="IPR018044">
    <property type="entry name" value="Peptidase_S11"/>
</dbReference>
<dbReference type="Gene3D" id="3.40.710.10">
    <property type="entry name" value="DD-peptidase/beta-lactamase superfamily"/>
    <property type="match status" value="1"/>
</dbReference>
<protein>
    <recommendedName>
        <fullName evidence="7">Peptidase S11 D-alanyl-D-alanine carboxypeptidase A N-terminal domain-containing protein</fullName>
    </recommendedName>
</protein>
<evidence type="ECO:0000259" key="7">
    <source>
        <dbReference type="Pfam" id="PF00768"/>
    </source>
</evidence>
<feature type="domain" description="Peptidase S11 D-alanyl-D-alanine carboxypeptidase A N-terminal" evidence="7">
    <location>
        <begin position="492"/>
        <end position="593"/>
    </location>
</feature>
<keyword evidence="9" id="KW-1185">Reference proteome</keyword>
<dbReference type="Proteomes" id="UP000785679">
    <property type="component" value="Unassembled WGS sequence"/>
</dbReference>
<dbReference type="AlphaFoldDB" id="A0A8J8NWP6"/>
<name>A0A8J8NWP6_HALGN</name>
<feature type="domain" description="Peptidase S11 D-alanyl-D-alanine carboxypeptidase A N-terminal" evidence="7">
    <location>
        <begin position="363"/>
        <end position="468"/>
    </location>
</feature>
<dbReference type="InterPro" id="IPR001967">
    <property type="entry name" value="Peptidase_S11_N"/>
</dbReference>
<dbReference type="SUPFAM" id="SSF56601">
    <property type="entry name" value="beta-lactamase/transpeptidase-like"/>
    <property type="match status" value="1"/>
</dbReference>
<reference evidence="8" key="1">
    <citation type="submission" date="2019-06" db="EMBL/GenBank/DDBJ databases">
        <authorList>
            <person name="Zheng W."/>
        </authorList>
    </citation>
    <scope>NUCLEOTIDE SEQUENCE</scope>
    <source>
        <strain evidence="8">QDHG01</strain>
    </source>
</reference>
<gene>
    <name evidence="8" type="ORF">FGO68_gene11315</name>
</gene>
<keyword evidence="4" id="KW-0133">Cell shape</keyword>
<dbReference type="GO" id="GO:0009002">
    <property type="term" value="F:serine-type D-Ala-D-Ala carboxypeptidase activity"/>
    <property type="evidence" value="ECO:0007669"/>
    <property type="project" value="InterPro"/>
</dbReference>
<keyword evidence="5" id="KW-0573">Peptidoglycan synthesis</keyword>
<keyword evidence="6" id="KW-0961">Cell wall biogenesis/degradation</keyword>
<dbReference type="GO" id="GO:0071555">
    <property type="term" value="P:cell wall organization"/>
    <property type="evidence" value="ECO:0007669"/>
    <property type="project" value="UniProtKB-KW"/>
</dbReference>
<dbReference type="PRINTS" id="PR00725">
    <property type="entry name" value="DADACBPTASE1"/>
</dbReference>
<evidence type="ECO:0000256" key="6">
    <source>
        <dbReference type="ARBA" id="ARBA00023316"/>
    </source>
</evidence>
<dbReference type="GO" id="GO:0006508">
    <property type="term" value="P:proteolysis"/>
    <property type="evidence" value="ECO:0007669"/>
    <property type="project" value="InterPro"/>
</dbReference>
<evidence type="ECO:0000313" key="8">
    <source>
        <dbReference type="EMBL" id="TNV81750.1"/>
    </source>
</evidence>
<dbReference type="PANTHER" id="PTHR21581:SF6">
    <property type="entry name" value="TRAFFICKING PROTEIN PARTICLE COMPLEX SUBUNIT 12"/>
    <property type="match status" value="1"/>
</dbReference>
<organism evidence="8 9">
    <name type="scientific">Halteria grandinella</name>
    <dbReference type="NCBI Taxonomy" id="5974"/>
    <lineage>
        <taxon>Eukaryota</taxon>
        <taxon>Sar</taxon>
        <taxon>Alveolata</taxon>
        <taxon>Ciliophora</taxon>
        <taxon>Intramacronucleata</taxon>
        <taxon>Spirotrichea</taxon>
        <taxon>Stichotrichia</taxon>
        <taxon>Sporadotrichida</taxon>
        <taxon>Halteriidae</taxon>
        <taxon>Halteria</taxon>
    </lineage>
</organism>
<evidence type="ECO:0000313" key="9">
    <source>
        <dbReference type="Proteomes" id="UP000785679"/>
    </source>
</evidence>
<comment type="similarity">
    <text evidence="1">Belongs to the peptidase S11 family.</text>
</comment>
<evidence type="ECO:0000256" key="1">
    <source>
        <dbReference type="ARBA" id="ARBA00007164"/>
    </source>
</evidence>
<sequence length="674" mass="75622">MNSTQGVPHHLFYSQSQHLGLMLPLPSTNKGDQIVGKRITSQLTPKEGTPLQPYLQNHITPQLDVLRFHQKLKSTRPPLPVSTGDRARKVTNPSVIVPVQHTPYQMIVRQSISTKQTNKEFQAFQKQVFGMQRQAPIVVDAADKENVNENKPIEGGLSLVGTHHQVKRRLQSAGAYTKMMTSQDRGSVMRNEKNAQAMLFQRSSSNRGCEESTQRVIHNALIARSSFISSGKQEEDECASRVGTYKRMGSALSRQRPNMLPAQSALLKSQESFGIKDCARPQIIRVPQPEERRTSMMAMSVNLESDQPDQAIAQKRKPLVRPYSSKPIIKKSASEKDLVIDLKSRRTSVQRYDSNENKTPFPKPGITAKSWIIYDVEKQEVFQSKKDSIKRQVASLTKIMTFYTCLKLIDKYGVNPYQTKITVSKIASSINGTSAQLKEGDALSIQELFYGLMLPSGNDAAYALAEHFGTLLSHSIPPKANQYEQTTSVIRYFIKEMNYNAMRLKMSQTQFDSPHGLSNKYNYSTAKDICRLSTICMQLPRFRQVVGTRIYKAKAHNNEQSTYTWESTNRLLGKQGWVGCKTGVTDPAGPCFSGWYIGEGGGTYCVVVLKSRSMEQRWVEVPKMVQWAIKCKEYISNKEQASQVKAAINAEEKAAANVEESSGNPQTDDSLCIV</sequence>
<evidence type="ECO:0000256" key="2">
    <source>
        <dbReference type="ARBA" id="ARBA00022729"/>
    </source>
</evidence>
<evidence type="ECO:0000256" key="3">
    <source>
        <dbReference type="ARBA" id="ARBA00022801"/>
    </source>
</evidence>
<dbReference type="InterPro" id="IPR012338">
    <property type="entry name" value="Beta-lactam/transpept-like"/>
</dbReference>